<keyword evidence="4" id="KW-0479">Metal-binding</keyword>
<dbReference type="CDD" id="cd23023">
    <property type="entry name" value="zf-HIT_BCD1"/>
    <property type="match status" value="1"/>
</dbReference>
<keyword evidence="7" id="KW-0832">Ubl conjugation</keyword>
<evidence type="ECO:0000256" key="9">
    <source>
        <dbReference type="ARBA" id="ARBA00049654"/>
    </source>
</evidence>
<evidence type="ECO:0000256" key="6">
    <source>
        <dbReference type="ARBA" id="ARBA00022833"/>
    </source>
</evidence>
<dbReference type="AlphaFoldDB" id="A0AAQ3Q9F7"/>
<evidence type="ECO:0000259" key="14">
    <source>
        <dbReference type="PROSITE" id="PS51083"/>
    </source>
</evidence>
<evidence type="ECO:0000256" key="4">
    <source>
        <dbReference type="ARBA" id="ARBA00022723"/>
    </source>
</evidence>
<dbReference type="InterPro" id="IPR051639">
    <property type="entry name" value="BCD1"/>
</dbReference>
<evidence type="ECO:0000256" key="5">
    <source>
        <dbReference type="ARBA" id="ARBA00022771"/>
    </source>
</evidence>
<dbReference type="SUPFAM" id="SSF144232">
    <property type="entry name" value="HIT/MYND zinc finger-like"/>
    <property type="match status" value="1"/>
</dbReference>
<sequence length="417" mass="47955">MGEPEARPKTNPEKPSSCEECGSNPWKYRCPGCSICTCSLPCVKAHKERTSCTGKRSRTEFVPLPQFDDNLLLSDYNLLEETKRVAESAHRAIVDFGSNIRFQLPMRYRMLRNAAYRRKTRLLVLPLGMTKREKNQSRYNQRKNCVYWTVEWRFHSTDIVLMDHGVDEHVNLSTIIEKHLAPSPWNNQLRPFFNTNLDDLKFFIRKNAKGPKSLYRKLNIRAPIAQQLENTVIVEYPVIYVYLPSQSFDFEVEEVKLFVKKENSPSSGCDISSPTPKGTLFREEEIEEGELPSHTKVLDLTDCTISDPSHQLHTNKVDAICAKEDTYRDKKMLALVTKSVNPCSTEKDQATREETNAQLDAGIMPMRLSEDDKFNFEQEVKDAYSDLIGEIDPDDFLCLDDGFFFGDQDLEEGEIPN</sequence>
<evidence type="ECO:0000313" key="16">
    <source>
        <dbReference type="Proteomes" id="UP001327560"/>
    </source>
</evidence>
<keyword evidence="3" id="KW-0597">Phosphoprotein</keyword>
<keyword evidence="6" id="KW-0862">Zinc</keyword>
<accession>A0AAQ3Q9F7</accession>
<dbReference type="Gene3D" id="3.30.60.190">
    <property type="match status" value="1"/>
</dbReference>
<comment type="similarity">
    <text evidence="9">Belongs to the BCD1 family.</text>
</comment>
<comment type="function">
    <text evidence="8">Required for box C/D snoRNAs accumulation involved in snoRNA processing, snoRNA transport to the nucleolus and ribosome biogenesis.</text>
</comment>
<feature type="domain" description="HIT-type" evidence="14">
    <location>
        <begin position="18"/>
        <end position="52"/>
    </location>
</feature>
<evidence type="ECO:0000313" key="15">
    <source>
        <dbReference type="EMBL" id="WOL00868.1"/>
    </source>
</evidence>
<dbReference type="EMBL" id="CP136892">
    <property type="protein sequence ID" value="WOL00868.1"/>
    <property type="molecule type" value="Genomic_DNA"/>
</dbReference>
<dbReference type="GO" id="GO:0000492">
    <property type="term" value="P:box C/D snoRNP assembly"/>
    <property type="evidence" value="ECO:0007669"/>
    <property type="project" value="TreeGrafter"/>
</dbReference>
<name>A0AAQ3Q9F7_9LILI</name>
<evidence type="ECO:0000256" key="12">
    <source>
        <dbReference type="ARBA" id="ARBA00077531"/>
    </source>
</evidence>
<evidence type="ECO:0000256" key="11">
    <source>
        <dbReference type="ARBA" id="ARBA00068630"/>
    </source>
</evidence>
<keyword evidence="5 13" id="KW-0863">Zinc-finger</keyword>
<dbReference type="Pfam" id="PF04438">
    <property type="entry name" value="zf-HIT"/>
    <property type="match status" value="1"/>
</dbReference>
<dbReference type="InterPro" id="IPR007529">
    <property type="entry name" value="Znf_HIT"/>
</dbReference>
<protein>
    <recommendedName>
        <fullName evidence="11">Box C/D snoRNA protein 1</fullName>
    </recommendedName>
    <alternativeName>
        <fullName evidence="12">Zinc finger HIT domain-containing protein 6</fullName>
    </alternativeName>
</protein>
<organism evidence="15 16">
    <name type="scientific">Canna indica</name>
    <name type="common">Indian-shot</name>
    <dbReference type="NCBI Taxonomy" id="4628"/>
    <lineage>
        <taxon>Eukaryota</taxon>
        <taxon>Viridiplantae</taxon>
        <taxon>Streptophyta</taxon>
        <taxon>Embryophyta</taxon>
        <taxon>Tracheophyta</taxon>
        <taxon>Spermatophyta</taxon>
        <taxon>Magnoliopsida</taxon>
        <taxon>Liliopsida</taxon>
        <taxon>Zingiberales</taxon>
        <taxon>Cannaceae</taxon>
        <taxon>Canna</taxon>
    </lineage>
</organism>
<dbReference type="GO" id="GO:0070761">
    <property type="term" value="C:pre-snoRNP complex"/>
    <property type="evidence" value="ECO:0007669"/>
    <property type="project" value="TreeGrafter"/>
</dbReference>
<keyword evidence="1" id="KW-1017">Isopeptide bond</keyword>
<dbReference type="PANTHER" id="PTHR13483:SF3">
    <property type="entry name" value="BOX C_D SNORNA PROTEIN 1"/>
    <property type="match status" value="1"/>
</dbReference>
<dbReference type="GO" id="GO:0048254">
    <property type="term" value="P:snoRNA localization"/>
    <property type="evidence" value="ECO:0007669"/>
    <property type="project" value="TreeGrafter"/>
</dbReference>
<keyword evidence="16" id="KW-1185">Reference proteome</keyword>
<keyword evidence="2" id="KW-0690">Ribosome biogenesis</keyword>
<dbReference type="Pfam" id="PF25790">
    <property type="entry name" value="BCD1"/>
    <property type="match status" value="1"/>
</dbReference>
<proteinExistence type="inferred from homology"/>
<dbReference type="GO" id="GO:0000463">
    <property type="term" value="P:maturation of LSU-rRNA from tricistronic rRNA transcript (SSU-rRNA, 5.8S rRNA, LSU-rRNA)"/>
    <property type="evidence" value="ECO:0007669"/>
    <property type="project" value="TreeGrafter"/>
</dbReference>
<comment type="subunit">
    <text evidence="10">Interacts with FBL, SNU13, NOP58, NUFIP1, RUVBL1, RUVBL2 and TAF9. Interacts (via HIT-type zinc finger) with the RUVBL1/RUVBL2 complex in the presence of ADP.</text>
</comment>
<reference evidence="15 16" key="1">
    <citation type="submission" date="2023-10" db="EMBL/GenBank/DDBJ databases">
        <title>Chromosome-scale genome assembly provides insights into flower coloration mechanisms of Canna indica.</title>
        <authorList>
            <person name="Li C."/>
        </authorList>
    </citation>
    <scope>NUCLEOTIDE SEQUENCE [LARGE SCALE GENOMIC DNA]</scope>
    <source>
        <tissue evidence="15">Flower</tissue>
    </source>
</reference>
<evidence type="ECO:0000256" key="7">
    <source>
        <dbReference type="ARBA" id="ARBA00022843"/>
    </source>
</evidence>
<dbReference type="PANTHER" id="PTHR13483">
    <property type="entry name" value="BOX C_D SNORNA PROTEIN 1-RELATED"/>
    <property type="match status" value="1"/>
</dbReference>
<evidence type="ECO:0000256" key="8">
    <source>
        <dbReference type="ARBA" id="ARBA00049598"/>
    </source>
</evidence>
<dbReference type="Proteomes" id="UP001327560">
    <property type="component" value="Chromosome 3"/>
</dbReference>
<dbReference type="GO" id="GO:0008270">
    <property type="term" value="F:zinc ion binding"/>
    <property type="evidence" value="ECO:0007669"/>
    <property type="project" value="UniProtKB-UniRule"/>
</dbReference>
<dbReference type="InterPro" id="IPR057721">
    <property type="entry name" value="BCD1_alpha/beta"/>
</dbReference>
<evidence type="ECO:0000256" key="2">
    <source>
        <dbReference type="ARBA" id="ARBA00022517"/>
    </source>
</evidence>
<evidence type="ECO:0000256" key="1">
    <source>
        <dbReference type="ARBA" id="ARBA00022499"/>
    </source>
</evidence>
<evidence type="ECO:0000256" key="13">
    <source>
        <dbReference type="PROSITE-ProRule" id="PRU00453"/>
    </source>
</evidence>
<evidence type="ECO:0000256" key="10">
    <source>
        <dbReference type="ARBA" id="ARBA00061949"/>
    </source>
</evidence>
<evidence type="ECO:0000256" key="3">
    <source>
        <dbReference type="ARBA" id="ARBA00022553"/>
    </source>
</evidence>
<gene>
    <name evidence="15" type="ORF">Cni_G09581</name>
</gene>
<dbReference type="FunFam" id="3.30.60.190:FF:000001">
    <property type="entry name" value="box C/D snoRNA protein 1"/>
    <property type="match status" value="1"/>
</dbReference>
<dbReference type="PROSITE" id="PS51083">
    <property type="entry name" value="ZF_HIT"/>
    <property type="match status" value="1"/>
</dbReference>
<dbReference type="GO" id="GO:0005634">
    <property type="term" value="C:nucleus"/>
    <property type="evidence" value="ECO:0007669"/>
    <property type="project" value="TreeGrafter"/>
</dbReference>